<feature type="region of interest" description="Disordered" evidence="5">
    <location>
        <begin position="200"/>
        <end position="245"/>
    </location>
</feature>
<evidence type="ECO:0000259" key="8">
    <source>
        <dbReference type="PROSITE" id="PS51778"/>
    </source>
</evidence>
<dbReference type="GO" id="GO:0016020">
    <property type="term" value="C:membrane"/>
    <property type="evidence" value="ECO:0007669"/>
    <property type="project" value="UniProtKB-SubCell"/>
</dbReference>
<dbReference type="EMBL" id="JADFTS010000009">
    <property type="protein sequence ID" value="KAF9589734.1"/>
    <property type="molecule type" value="Genomic_DNA"/>
</dbReference>
<dbReference type="Pfam" id="PF16016">
    <property type="entry name" value="VASt"/>
    <property type="match status" value="2"/>
</dbReference>
<dbReference type="Proteomes" id="UP000631114">
    <property type="component" value="Unassembled WGS sequence"/>
</dbReference>
<evidence type="ECO:0000313" key="9">
    <source>
        <dbReference type="EMBL" id="KAF9589734.1"/>
    </source>
</evidence>
<evidence type="ECO:0000256" key="6">
    <source>
        <dbReference type="SAM" id="Phobius"/>
    </source>
</evidence>
<dbReference type="Pfam" id="PF02893">
    <property type="entry name" value="GRAM"/>
    <property type="match status" value="1"/>
</dbReference>
<name>A0A835LFA5_9MAGN</name>
<keyword evidence="2 6" id="KW-0812">Transmembrane</keyword>
<evidence type="ECO:0000256" key="3">
    <source>
        <dbReference type="ARBA" id="ARBA00022989"/>
    </source>
</evidence>
<comment type="subcellular location">
    <subcellularLocation>
        <location evidence="1">Membrane</location>
        <topology evidence="1">Single-pass membrane protein</topology>
    </subcellularLocation>
</comment>
<dbReference type="Gene3D" id="2.60.40.150">
    <property type="entry name" value="C2 domain"/>
    <property type="match status" value="2"/>
</dbReference>
<proteinExistence type="predicted"/>
<dbReference type="InterPro" id="IPR011993">
    <property type="entry name" value="PH-like_dom_sf"/>
</dbReference>
<feature type="compositionally biased region" description="Basic and acidic residues" evidence="5">
    <location>
        <begin position="228"/>
        <end position="239"/>
    </location>
</feature>
<feature type="domain" description="VASt" evidence="8">
    <location>
        <begin position="269"/>
        <end position="441"/>
    </location>
</feature>
<organism evidence="9 10">
    <name type="scientific">Coptis chinensis</name>
    <dbReference type="NCBI Taxonomy" id="261450"/>
    <lineage>
        <taxon>Eukaryota</taxon>
        <taxon>Viridiplantae</taxon>
        <taxon>Streptophyta</taxon>
        <taxon>Embryophyta</taxon>
        <taxon>Tracheophyta</taxon>
        <taxon>Spermatophyta</taxon>
        <taxon>Magnoliopsida</taxon>
        <taxon>Ranunculales</taxon>
        <taxon>Ranunculaceae</taxon>
        <taxon>Coptidoideae</taxon>
        <taxon>Coptis</taxon>
    </lineage>
</organism>
<evidence type="ECO:0000256" key="2">
    <source>
        <dbReference type="ARBA" id="ARBA00022692"/>
    </source>
</evidence>
<dbReference type="InterPro" id="IPR004182">
    <property type="entry name" value="GRAM"/>
</dbReference>
<keyword evidence="10" id="KW-1185">Reference proteome</keyword>
<feature type="transmembrane region" description="Helical" evidence="6">
    <location>
        <begin position="470"/>
        <end position="492"/>
    </location>
</feature>
<dbReference type="PANTHER" id="PTHR46296">
    <property type="entry name" value="BNAA05G37250D PROTEIN"/>
    <property type="match status" value="1"/>
</dbReference>
<feature type="domain" description="VASt" evidence="8">
    <location>
        <begin position="869"/>
        <end position="1035"/>
    </location>
</feature>
<reference evidence="9 10" key="1">
    <citation type="submission" date="2020-10" db="EMBL/GenBank/DDBJ databases">
        <title>The Coptis chinensis genome and diversification of protoberbering-type alkaloids.</title>
        <authorList>
            <person name="Wang B."/>
            <person name="Shu S."/>
            <person name="Song C."/>
            <person name="Liu Y."/>
        </authorList>
    </citation>
    <scope>NUCLEOTIDE SEQUENCE [LARGE SCALE GENOMIC DNA]</scope>
    <source>
        <strain evidence="9">HL-2020</strain>
        <tissue evidence="9">Leaf</tissue>
    </source>
</reference>
<dbReference type="InterPro" id="IPR035892">
    <property type="entry name" value="C2_domain_sf"/>
</dbReference>
<dbReference type="PROSITE" id="PS50004">
    <property type="entry name" value="C2"/>
    <property type="match status" value="2"/>
</dbReference>
<evidence type="ECO:0000256" key="4">
    <source>
        <dbReference type="ARBA" id="ARBA00023136"/>
    </source>
</evidence>
<comment type="caution">
    <text evidence="9">The sequence shown here is derived from an EMBL/GenBank/DDBJ whole genome shotgun (WGS) entry which is preliminary data.</text>
</comment>
<dbReference type="CDD" id="cd00030">
    <property type="entry name" value="C2"/>
    <property type="match status" value="2"/>
</dbReference>
<dbReference type="Gene3D" id="2.30.29.30">
    <property type="entry name" value="Pleckstrin-homology domain (PH domain)/Phosphotyrosine-binding domain (PTB)"/>
    <property type="match status" value="1"/>
</dbReference>
<gene>
    <name evidence="9" type="ORF">IFM89_028643</name>
</gene>
<evidence type="ECO:0000313" key="10">
    <source>
        <dbReference type="Proteomes" id="UP000631114"/>
    </source>
</evidence>
<feature type="domain" description="C2" evidence="7">
    <location>
        <begin position="1"/>
        <end position="102"/>
    </location>
</feature>
<dbReference type="SMART" id="SM00239">
    <property type="entry name" value="C2"/>
    <property type="match status" value="2"/>
</dbReference>
<evidence type="ECO:0000259" key="7">
    <source>
        <dbReference type="PROSITE" id="PS50004"/>
    </source>
</evidence>
<dbReference type="Pfam" id="PF00168">
    <property type="entry name" value="C2"/>
    <property type="match status" value="2"/>
</dbReference>
<dbReference type="InterPro" id="IPR000008">
    <property type="entry name" value="C2_dom"/>
</dbReference>
<accession>A0A835LFA5</accession>
<dbReference type="PANTHER" id="PTHR46296:SF8">
    <property type="entry name" value="OS06G0297800 PROTEIN"/>
    <property type="match status" value="1"/>
</dbReference>
<keyword evidence="4 6" id="KW-0472">Membrane</keyword>
<dbReference type="PROSITE" id="PS51778">
    <property type="entry name" value="VAST"/>
    <property type="match status" value="2"/>
</dbReference>
<keyword evidence="3 6" id="KW-1133">Transmembrane helix</keyword>
<dbReference type="InterPro" id="IPR031968">
    <property type="entry name" value="VASt"/>
</dbReference>
<dbReference type="AlphaFoldDB" id="A0A835LFA5"/>
<evidence type="ECO:0000256" key="5">
    <source>
        <dbReference type="SAM" id="MobiDB-lite"/>
    </source>
</evidence>
<dbReference type="OrthoDB" id="67700at2759"/>
<feature type="domain" description="C2" evidence="7">
    <location>
        <begin position="536"/>
        <end position="655"/>
    </location>
</feature>
<dbReference type="PRINTS" id="PR00360">
    <property type="entry name" value="C2DOMAIN"/>
</dbReference>
<dbReference type="SUPFAM" id="SSF49562">
    <property type="entry name" value="C2 domain (Calcium/lipid-binding domain, CaLB)"/>
    <property type="match status" value="2"/>
</dbReference>
<dbReference type="InterPro" id="IPR044511">
    <property type="entry name" value="At1g03370/At5g50170-like"/>
</dbReference>
<dbReference type="SMART" id="SM00568">
    <property type="entry name" value="GRAM"/>
    <property type="match status" value="1"/>
</dbReference>
<sequence length="1035" mass="117228">MRLCVHVYEAQRLRAMDLNGSSDPYVRIKLGEKKFRTKVVKKTLNPIWGEEFSFPINDLDEELLVYVMDEDKYFNDDLVGQLKFPIEKIYDAPEKSLGTVWYTLQPKSKKSKHKDCGEILLSIFFTEFAPKNPFLDGAQPRIGNYSPPYMDRYTDQISESSSVSLNDLLGLSLTSSPRLSSSTEAEEATSIIEEKSYDIAPILNDGETAPPNDRGLAQSDSSETSEPETYHNKFYEKKNKNQSSTGNFDEMMKIFESKNQRVEVPSNLAGGVLVDQSYLVAPPDLNVLLFSPDSKFASSLADVKGNKELRQEPWKFENDGKSLKRMVTYLKAATKMMKAVKAIEEQTYLKANGNNFAVLVSVSTPDAKFGNTFKVETLYCITPGPELSSGEKSSRLAISWRINFLQSTMMKSMIEGGARKGLKESFEQYSSLLFQNVKPVDLKDLGSNKEYILASLQVEKQSDLALATQYLLNFTVVSAAFMGLYVLMHILLAMTSTFQGLEFRGLDLPDSFAETIVCMVLVLQGQRALPMISRFLRARVQKGTDHGVKAQGEGWLLTIALIEGYSLAAVDSTGFSDPYIIFTCNGKTKTSSIKFQKLDPQWNEVFEFDAMDEPPSVMDVEVFDFEGPFNEAKSLGHAEINFVKSNISDLADIWIPLQGKLAQACQSMLHLKIFMNNTKGNMAMKEYLTKVEKEVGKKINMPSPETNTAFQKLFELPPEEFLINDFTCRLKRKMLLQGRLFLSARIIGFHGNLFGNRTTFFFLWDDIEDIQVLSPTLTSMGSQSLIIVLWQGRGLDARHGAKKEDEEGRLKFHFHSFVSFGVAHRTIMALWKAKSLGPEQKVQIAEEESESKPIQTEETGNVVDQEDVSMSEVYSSTISVPMKFFMDLFGGGYLDSKVMEKVGYLDYTHTSWESVKPDVYQRQIYYKFDKHISHYRGEATSTQQISPFYEGKGWLIEEVLNIQGIPQSDHFTIHIRYQVEDLPKPNTCTIQMFFGIAWLKSTKNLKRLTKNIESNVVDRLKSMSSHVEQEFIQES</sequence>
<evidence type="ECO:0008006" key="11">
    <source>
        <dbReference type="Google" id="ProtNLM"/>
    </source>
</evidence>
<protein>
    <recommendedName>
        <fullName evidence="11">C2 and GRAM domain-containing protein</fullName>
    </recommendedName>
</protein>
<evidence type="ECO:0000256" key="1">
    <source>
        <dbReference type="ARBA" id="ARBA00004167"/>
    </source>
</evidence>